<proteinExistence type="predicted"/>
<dbReference type="AlphaFoldDB" id="T1H1J8"/>
<protein>
    <submittedName>
        <fullName evidence="1">Uncharacterized protein</fullName>
    </submittedName>
</protein>
<sequence length="77" mass="8793">MFSEISTGDELKQITTIALQNASNDLGNNNINEAIRRRVQKGIEQNGQHFEHLIKSSPAQKSRFSQLIGMRRQVRQN</sequence>
<keyword evidence="2" id="KW-1185">Reference proteome</keyword>
<accession>T1H1J8</accession>
<evidence type="ECO:0000313" key="1">
    <source>
        <dbReference type="EnsemblMetazoa" id="MESCA010061-PA"/>
    </source>
</evidence>
<dbReference type="EnsemblMetazoa" id="MESCA010061-RA">
    <property type="protein sequence ID" value="MESCA010061-PA"/>
    <property type="gene ID" value="MESCA010061"/>
</dbReference>
<name>T1H1J8_MEGSC</name>
<evidence type="ECO:0000313" key="2">
    <source>
        <dbReference type="Proteomes" id="UP000015102"/>
    </source>
</evidence>
<reference evidence="1" key="2">
    <citation type="submission" date="2015-06" db="UniProtKB">
        <authorList>
            <consortium name="EnsemblMetazoa"/>
        </authorList>
    </citation>
    <scope>IDENTIFICATION</scope>
</reference>
<organism evidence="1 2">
    <name type="scientific">Megaselia scalaris</name>
    <name type="common">Humpbacked fly</name>
    <name type="synonym">Phora scalaris</name>
    <dbReference type="NCBI Taxonomy" id="36166"/>
    <lineage>
        <taxon>Eukaryota</taxon>
        <taxon>Metazoa</taxon>
        <taxon>Ecdysozoa</taxon>
        <taxon>Arthropoda</taxon>
        <taxon>Hexapoda</taxon>
        <taxon>Insecta</taxon>
        <taxon>Pterygota</taxon>
        <taxon>Neoptera</taxon>
        <taxon>Endopterygota</taxon>
        <taxon>Diptera</taxon>
        <taxon>Brachycera</taxon>
        <taxon>Muscomorpha</taxon>
        <taxon>Platypezoidea</taxon>
        <taxon>Phoridae</taxon>
        <taxon>Megaseliini</taxon>
        <taxon>Megaselia</taxon>
    </lineage>
</organism>
<dbReference type="EMBL" id="CAQQ02385377">
    <property type="status" value="NOT_ANNOTATED_CDS"/>
    <property type="molecule type" value="Genomic_DNA"/>
</dbReference>
<dbReference type="HOGENOM" id="CLU_2640936_0_0_1"/>
<reference evidence="2" key="1">
    <citation type="submission" date="2013-02" db="EMBL/GenBank/DDBJ databases">
        <authorList>
            <person name="Hughes D."/>
        </authorList>
    </citation>
    <scope>NUCLEOTIDE SEQUENCE</scope>
    <source>
        <strain>Durham</strain>
        <strain evidence="2">NC isolate 2 -- Noor lab</strain>
    </source>
</reference>
<dbReference type="Proteomes" id="UP000015102">
    <property type="component" value="Unassembled WGS sequence"/>
</dbReference>